<name>A0A0F9NAQ7_9ZZZZ</name>
<evidence type="ECO:0000256" key="1">
    <source>
        <dbReference type="ARBA" id="ARBA00022491"/>
    </source>
</evidence>
<feature type="compositionally biased region" description="Low complexity" evidence="3">
    <location>
        <begin position="243"/>
        <end position="259"/>
    </location>
</feature>
<feature type="domain" description="Bacteriophage T4 Gp32 single-stranded DNA-binding" evidence="4">
    <location>
        <begin position="38"/>
        <end position="190"/>
    </location>
</feature>
<keyword evidence="1" id="KW-0678">Repressor</keyword>
<dbReference type="EMBL" id="LAZR01003595">
    <property type="protein sequence ID" value="KKN16630.1"/>
    <property type="molecule type" value="Genomic_DNA"/>
</dbReference>
<dbReference type="GO" id="GO:0003697">
    <property type="term" value="F:single-stranded DNA binding"/>
    <property type="evidence" value="ECO:0007669"/>
    <property type="project" value="InterPro"/>
</dbReference>
<comment type="caution">
    <text evidence="5">The sequence shown here is derived from an EMBL/GenBank/DDBJ whole genome shotgun (WGS) entry which is preliminary data.</text>
</comment>
<feature type="region of interest" description="Disordered" evidence="3">
    <location>
        <begin position="235"/>
        <end position="267"/>
    </location>
</feature>
<dbReference type="InterPro" id="IPR044947">
    <property type="entry name" value="Phage_T4_Gp32_ssDNA-bd_sf"/>
</dbReference>
<dbReference type="AlphaFoldDB" id="A0A0F9NAQ7"/>
<organism evidence="5">
    <name type="scientific">marine sediment metagenome</name>
    <dbReference type="NCBI Taxonomy" id="412755"/>
    <lineage>
        <taxon>unclassified sequences</taxon>
        <taxon>metagenomes</taxon>
        <taxon>ecological metagenomes</taxon>
    </lineage>
</organism>
<protein>
    <recommendedName>
        <fullName evidence="4">Bacteriophage T4 Gp32 single-stranded DNA-binding domain-containing protein</fullName>
    </recommendedName>
</protein>
<dbReference type="Gene3D" id="3.90.198.10">
    <property type="entry name" value="Replication Fork Single-Stranded Dna Binding Protein"/>
    <property type="match status" value="1"/>
</dbReference>
<dbReference type="Pfam" id="PF08804">
    <property type="entry name" value="gp32"/>
    <property type="match status" value="1"/>
</dbReference>
<keyword evidence="2" id="KW-0235">DNA replication</keyword>
<proteinExistence type="predicted"/>
<dbReference type="InterPro" id="IPR012339">
    <property type="entry name" value="Phage_T4_Gp32_ssDNA-bd"/>
</dbReference>
<evidence type="ECO:0000313" key="5">
    <source>
        <dbReference type="EMBL" id="KKN16630.1"/>
    </source>
</evidence>
<dbReference type="GO" id="GO:0039693">
    <property type="term" value="P:viral DNA genome replication"/>
    <property type="evidence" value="ECO:0007669"/>
    <property type="project" value="UniProtKB-KW"/>
</dbReference>
<dbReference type="SUPFAM" id="SSF50249">
    <property type="entry name" value="Nucleic acid-binding proteins"/>
    <property type="match status" value="1"/>
</dbReference>
<reference evidence="5" key="1">
    <citation type="journal article" date="2015" name="Nature">
        <title>Complex archaea that bridge the gap between prokaryotes and eukaryotes.</title>
        <authorList>
            <person name="Spang A."/>
            <person name="Saw J.H."/>
            <person name="Jorgensen S.L."/>
            <person name="Zaremba-Niedzwiedzka K."/>
            <person name="Martijn J."/>
            <person name="Lind A.E."/>
            <person name="van Eijk R."/>
            <person name="Schleper C."/>
            <person name="Guy L."/>
            <person name="Ettema T.J."/>
        </authorList>
    </citation>
    <scope>NUCLEOTIDE SEQUENCE</scope>
</reference>
<evidence type="ECO:0000259" key="4">
    <source>
        <dbReference type="Pfam" id="PF08804"/>
    </source>
</evidence>
<evidence type="ECO:0000256" key="3">
    <source>
        <dbReference type="SAM" id="MobiDB-lite"/>
    </source>
</evidence>
<gene>
    <name evidence="5" type="ORF">LCGC14_0973840</name>
</gene>
<sequence length="283" mass="31628">MTTLTLEQLQSAFKKAENDGNNLPNNYYPFWLMNEGESATVRFLPDADENNPLGFMAESLKHTLEINGETKSVACLKMFEEDCPICKVSSEYYKKEDKENGKKFWRKKQHITQAIIISDPLPADETTGETHEGKIRFLTLGYQIYNVMKEAFGSEELDAVPYAFKNGCDFIIKKTKQGEYSTYAVGSRFARKSSDLTDEQLAIVEENLGVLSDLLPRNPGFEKVQGMLEAALTGSSYTTNEKAPATDTPAAAETAAETVADSDEGTEDILEQIRARRKAQEQD</sequence>
<keyword evidence="2" id="KW-1194">Viral DNA replication</keyword>
<dbReference type="InterPro" id="IPR012340">
    <property type="entry name" value="NA-bd_OB-fold"/>
</dbReference>
<accession>A0A0F9NAQ7</accession>
<evidence type="ECO:0000256" key="2">
    <source>
        <dbReference type="ARBA" id="ARBA00023109"/>
    </source>
</evidence>